<dbReference type="InterPro" id="IPR002110">
    <property type="entry name" value="Ankyrin_rpt"/>
</dbReference>
<feature type="domain" description="VLRF1" evidence="16">
    <location>
        <begin position="215"/>
        <end position="357"/>
    </location>
</feature>
<dbReference type="SMART" id="SM00248">
    <property type="entry name" value="ANK"/>
    <property type="match status" value="2"/>
</dbReference>
<dbReference type="AlphaFoldDB" id="A0A8T2IKR7"/>
<evidence type="ECO:0000256" key="3">
    <source>
        <dbReference type="ARBA" id="ARBA00022490"/>
    </source>
</evidence>
<evidence type="ECO:0000256" key="5">
    <source>
        <dbReference type="ARBA" id="ARBA00022723"/>
    </source>
</evidence>
<dbReference type="PROSITE" id="PS50088">
    <property type="entry name" value="ANK_REPEAT"/>
    <property type="match status" value="1"/>
</dbReference>
<evidence type="ECO:0000313" key="18">
    <source>
        <dbReference type="Proteomes" id="UP000812440"/>
    </source>
</evidence>
<evidence type="ECO:0000259" key="16">
    <source>
        <dbReference type="PROSITE" id="PS52044"/>
    </source>
</evidence>
<keyword evidence="7 14" id="KW-0255">Endonuclease</keyword>
<feature type="region of interest" description="Disordered" evidence="15">
    <location>
        <begin position="607"/>
        <end position="645"/>
    </location>
</feature>
<dbReference type="InterPro" id="IPR041175">
    <property type="entry name" value="VLRF1/Vms1"/>
</dbReference>
<proteinExistence type="inferred from homology"/>
<keyword evidence="8" id="KW-0863">Zinc-finger</keyword>
<comment type="domain">
    <text evidence="14">The VLRF1 domain mediates binding to the 60S ribosomal subunit.</text>
</comment>
<dbReference type="PROSITE" id="PS50297">
    <property type="entry name" value="ANK_REP_REGION"/>
    <property type="match status" value="1"/>
</dbReference>
<dbReference type="GO" id="GO:0016787">
    <property type="term" value="F:hydrolase activity"/>
    <property type="evidence" value="ECO:0007669"/>
    <property type="project" value="UniProtKB-KW"/>
</dbReference>
<dbReference type="Pfam" id="PF18716">
    <property type="entry name" value="VATC"/>
    <property type="match status" value="1"/>
</dbReference>
<evidence type="ECO:0000256" key="6">
    <source>
        <dbReference type="ARBA" id="ARBA00022737"/>
    </source>
</evidence>
<dbReference type="EMBL" id="JAACNH010000009">
    <property type="protein sequence ID" value="KAG8432227.1"/>
    <property type="molecule type" value="Genomic_DNA"/>
</dbReference>
<feature type="region of interest" description="Disordered" evidence="15">
    <location>
        <begin position="426"/>
        <end position="475"/>
    </location>
</feature>
<keyword evidence="10" id="KW-0862">Zinc</keyword>
<dbReference type="SUPFAM" id="SSF48403">
    <property type="entry name" value="Ankyrin repeat"/>
    <property type="match status" value="1"/>
</dbReference>
<dbReference type="Gene3D" id="1.25.40.20">
    <property type="entry name" value="Ankyrin repeat-containing domain"/>
    <property type="match status" value="1"/>
</dbReference>
<feature type="compositionally biased region" description="Basic and acidic residues" evidence="15">
    <location>
        <begin position="466"/>
        <end position="475"/>
    </location>
</feature>
<keyword evidence="4 14" id="KW-0540">Nuclease</keyword>
<evidence type="ECO:0000256" key="11">
    <source>
        <dbReference type="ARBA" id="ARBA00023043"/>
    </source>
</evidence>
<feature type="region of interest" description="Disordered" evidence="15">
    <location>
        <begin position="127"/>
        <end position="174"/>
    </location>
</feature>
<comment type="similarity">
    <text evidence="2 14">Belongs to the ANKZF1/VMS1 family.</text>
</comment>
<dbReference type="Pfam" id="PF18826">
    <property type="entry name" value="bVLRF1"/>
    <property type="match status" value="1"/>
</dbReference>
<evidence type="ECO:0000256" key="2">
    <source>
        <dbReference type="ARBA" id="ARBA00009262"/>
    </source>
</evidence>
<evidence type="ECO:0000256" key="9">
    <source>
        <dbReference type="ARBA" id="ARBA00022801"/>
    </source>
</evidence>
<dbReference type="InterPro" id="IPR047139">
    <property type="entry name" value="ANKZ1/VMS1"/>
</dbReference>
<keyword evidence="11 13" id="KW-0040">ANK repeat</keyword>
<evidence type="ECO:0000256" key="12">
    <source>
        <dbReference type="ARBA" id="ARBA00023054"/>
    </source>
</evidence>
<accession>A0A8T2IKR7</accession>
<dbReference type="GO" id="GO:0005737">
    <property type="term" value="C:cytoplasm"/>
    <property type="evidence" value="ECO:0007669"/>
    <property type="project" value="UniProtKB-SubCell"/>
</dbReference>
<protein>
    <recommendedName>
        <fullName evidence="16">VLRF1 domain-containing protein</fullName>
    </recommendedName>
</protein>
<dbReference type="GO" id="GO:0004519">
    <property type="term" value="F:endonuclease activity"/>
    <property type="evidence" value="ECO:0007669"/>
    <property type="project" value="UniProtKB-KW"/>
</dbReference>
<dbReference type="Pfam" id="PF13857">
    <property type="entry name" value="Ank_5"/>
    <property type="match status" value="1"/>
</dbReference>
<keyword evidence="6" id="KW-0677">Repeat</keyword>
<evidence type="ECO:0000256" key="4">
    <source>
        <dbReference type="ARBA" id="ARBA00022722"/>
    </source>
</evidence>
<evidence type="ECO:0000256" key="7">
    <source>
        <dbReference type="ARBA" id="ARBA00022759"/>
    </source>
</evidence>
<dbReference type="InterPro" id="IPR041540">
    <property type="entry name" value="VATC"/>
</dbReference>
<feature type="repeat" description="ANK" evidence="13">
    <location>
        <begin position="543"/>
        <end position="575"/>
    </location>
</feature>
<keyword evidence="18" id="KW-1185">Reference proteome</keyword>
<comment type="caution">
    <text evidence="17">The sequence shown here is derived from an EMBL/GenBank/DDBJ whole genome shotgun (WGS) entry which is preliminary data.</text>
</comment>
<dbReference type="Proteomes" id="UP000812440">
    <property type="component" value="Chromosome 9"/>
</dbReference>
<comment type="subcellular location">
    <subcellularLocation>
        <location evidence="1">Cytoplasm</location>
    </subcellularLocation>
</comment>
<sequence length="729" mass="82981">MLKRNINNFPFKSDHKPVENELFDIVSRRSRAAQANSLFELTAESPLLAGISVNSANVREDENLHVQPSVPQREDIGVLEVSERMCCSFCQCSFDSRDEQKEHYTLDWHRFNLKRRIKGSALLSEEDFQEKSQAGDVSSISGSDTECSDDEDLEASPRSGGESAPPSGQSERSQRVFFRNRQGQLISVFRCVLEEIKDTEVQAEDLMSCVRSLQDQPVFVILMSGGGHFAGAVYRGKEVLKHKTFHRYTVRAKRGTSQGLHDAQNRSHMPKSAGATLRRYNQAALIADIHQLLQSWSDDIREARGVYLRAPRSDRTLFMGRNSPISRKDPRVHGIPFATRRATFREVQRVQTQLFSMRVYDNEESVLMGTRVKKVKLRKPAQVDAPDRSPDTPNVSEEEEECEVLEDLLTEELTLSTLDLREFEVQPKKKRRKKKKNTRKDKESEYDTKLGQAEGNVISEPSDSESPAKPEEEMDCLEDKAVTLAEGDEMCQMRNALFTCCKIGDLEKLKQILENLNGCVQQISLSQNSKKEGQLVNERLPIGERTLLHVAASAGHGEVARLLMDAGWDPGLRDSSGQTPYSVCADKRTRNQFRLYREENPEKFNYSKSQIPGPVSEEVEVRKTEKKKAKKVQRKEREKQEKEERLRIEEEEAEKRRFAALSDREKRALAAEKRLAAQLNGAKVPESNGRRCWQCGESLLGKVPFNYLDFSFCTTRCLQEHRKGSTAKT</sequence>
<evidence type="ECO:0000313" key="17">
    <source>
        <dbReference type="EMBL" id="KAG8432227.1"/>
    </source>
</evidence>
<evidence type="ECO:0000256" key="8">
    <source>
        <dbReference type="ARBA" id="ARBA00022771"/>
    </source>
</evidence>
<dbReference type="PANTHER" id="PTHR16036">
    <property type="entry name" value="ANKYRIN REPEAT AND ZINC FINGER DOMAIN-CONTAINING PROTEIN 1"/>
    <property type="match status" value="1"/>
</dbReference>
<dbReference type="PANTHER" id="PTHR16036:SF2">
    <property type="entry name" value="TRNA ENDONUCLEASE ANKZF1"/>
    <property type="match status" value="1"/>
</dbReference>
<organism evidence="17 18">
    <name type="scientific">Hymenochirus boettgeri</name>
    <name type="common">Congo dwarf clawed frog</name>
    <dbReference type="NCBI Taxonomy" id="247094"/>
    <lineage>
        <taxon>Eukaryota</taxon>
        <taxon>Metazoa</taxon>
        <taxon>Chordata</taxon>
        <taxon>Craniata</taxon>
        <taxon>Vertebrata</taxon>
        <taxon>Euteleostomi</taxon>
        <taxon>Amphibia</taxon>
        <taxon>Batrachia</taxon>
        <taxon>Anura</taxon>
        <taxon>Pipoidea</taxon>
        <taxon>Pipidae</taxon>
        <taxon>Pipinae</taxon>
        <taxon>Hymenochirus</taxon>
    </lineage>
</organism>
<keyword evidence="9 14" id="KW-0378">Hydrolase</keyword>
<feature type="compositionally biased region" description="Basic residues" evidence="15">
    <location>
        <begin position="428"/>
        <end position="439"/>
    </location>
</feature>
<evidence type="ECO:0000256" key="10">
    <source>
        <dbReference type="ARBA" id="ARBA00022833"/>
    </source>
</evidence>
<dbReference type="InterPro" id="IPR036770">
    <property type="entry name" value="Ankyrin_rpt-contain_sf"/>
</dbReference>
<feature type="active site" evidence="14">
    <location>
        <position position="258"/>
    </location>
</feature>
<reference evidence="17" key="1">
    <citation type="thesis" date="2020" institute="ProQuest LLC" country="789 East Eisenhower Parkway, Ann Arbor, MI, USA">
        <title>Comparative Genomics and Chromosome Evolution.</title>
        <authorList>
            <person name="Mudd A.B."/>
        </authorList>
    </citation>
    <scope>NUCLEOTIDE SEQUENCE</scope>
    <source>
        <strain evidence="17">Female2</strain>
        <tissue evidence="17">Blood</tissue>
    </source>
</reference>
<keyword evidence="3 14" id="KW-0963">Cytoplasm</keyword>
<evidence type="ECO:0000256" key="15">
    <source>
        <dbReference type="SAM" id="MobiDB-lite"/>
    </source>
</evidence>
<gene>
    <name evidence="17" type="ORF">GDO86_016752</name>
</gene>
<dbReference type="PROSITE" id="PS52044">
    <property type="entry name" value="VLRF1"/>
    <property type="match status" value="1"/>
</dbReference>
<evidence type="ECO:0000256" key="14">
    <source>
        <dbReference type="PROSITE-ProRule" id="PRU01389"/>
    </source>
</evidence>
<evidence type="ECO:0000256" key="1">
    <source>
        <dbReference type="ARBA" id="ARBA00004496"/>
    </source>
</evidence>
<feature type="compositionally biased region" description="Polar residues" evidence="15">
    <location>
        <begin position="131"/>
        <end position="145"/>
    </location>
</feature>
<keyword evidence="12" id="KW-0175">Coiled coil</keyword>
<dbReference type="GO" id="GO:0008270">
    <property type="term" value="F:zinc ion binding"/>
    <property type="evidence" value="ECO:0007669"/>
    <property type="project" value="UniProtKB-KW"/>
</dbReference>
<feature type="compositionally biased region" description="Basic residues" evidence="15">
    <location>
        <begin position="624"/>
        <end position="634"/>
    </location>
</feature>
<name>A0A8T2IKR7_9PIPI</name>
<evidence type="ECO:0000256" key="13">
    <source>
        <dbReference type="PROSITE-ProRule" id="PRU00023"/>
    </source>
</evidence>
<dbReference type="OrthoDB" id="429841at2759"/>
<dbReference type="GO" id="GO:0036503">
    <property type="term" value="P:ERAD pathway"/>
    <property type="evidence" value="ECO:0007669"/>
    <property type="project" value="TreeGrafter"/>
</dbReference>
<feature type="region of interest" description="Disordered" evidence="15">
    <location>
        <begin position="378"/>
        <end position="402"/>
    </location>
</feature>
<feature type="compositionally biased region" description="Basic and acidic residues" evidence="15">
    <location>
        <begin position="635"/>
        <end position="645"/>
    </location>
</feature>
<keyword evidence="5" id="KW-0479">Metal-binding</keyword>